<sequence length="778" mass="88549">MSARYRHSSAGSEGSPPAAADTDRQYQDLSQVGMSLFFQEMEGNIMYEPDSLAKNPAIEEFCEGFIANCLPPSSYHLPILVVDDEPRLRDTVNEILSLAGYQVECAATGREALTLLAEHDFSLVLLDLNLPDISGQKILDEIVSQDIDTNVIIYSGESTFEQATRALRNGAKDFLAKGCAPEVLLETVARTLDNWRRQKHYLRVQKHIQCSEVLHRYLINHSPDLIFMLDDQGRLIFVNERAKHYFGLDIQELMGAPFFDFIFEEDQPGAALFLQKLKKGEHAESPVELRLRTPSGTVPRDVEVWALPVELPDPKPIMGIYGIIRDISERKQAETLRNYHLNHDQLTKLPNRNLFHDRLQVALRQARRLDQKLAVMYLDLDRFKLINDSYGHPVGDELLQNVASRVKSCLRDCDTLARISGDEFNLLLPHIKHVRDARTIWYKIQSLFDEPFQVQGHEIRVSFSAGCAVYPDHGETMQLLLRHADSAMYQVKERGRNGFYCYLPEMDSSPCYHMEIENGIHRALANDELRLYYQPQIDLQSGRVRSLEALIRWAHPRRGFLLPAEFMPVVEQSRLVCRLGTWVIRQICRDALEFKKRGYEDLRIAMNVSPQQLGMEGFTQGLFDTIREHRLDSSFLEIEITENSLIQDMNTSMQALTRLAEAGVTIAVDDFGKGYSSLSYLHTLPLHTVKIDRSFVTNLSESSTDTTIIDAILSIARGLRLNFIAEGVETQFQNDYLLNAGCRTAQGYLYAPPLPLDDALAYVRSSRAQAFSANSCRR</sequence>
<dbReference type="CDD" id="cd00130">
    <property type="entry name" value="PAS"/>
    <property type="match status" value="1"/>
</dbReference>
<dbReference type="GO" id="GO:0000160">
    <property type="term" value="P:phosphorelay signal transduction system"/>
    <property type="evidence" value="ECO:0007669"/>
    <property type="project" value="InterPro"/>
</dbReference>
<evidence type="ECO:0000259" key="5">
    <source>
        <dbReference type="PROSITE" id="PS50883"/>
    </source>
</evidence>
<dbReference type="PROSITE" id="PS50110">
    <property type="entry name" value="RESPONSE_REGULATORY"/>
    <property type="match status" value="1"/>
</dbReference>
<dbReference type="NCBIfam" id="TIGR00229">
    <property type="entry name" value="sensory_box"/>
    <property type="match status" value="1"/>
</dbReference>
<feature type="domain" description="Response regulatory" evidence="3">
    <location>
        <begin position="78"/>
        <end position="192"/>
    </location>
</feature>
<dbReference type="NCBIfam" id="TIGR00254">
    <property type="entry name" value="GGDEF"/>
    <property type="match status" value="1"/>
</dbReference>
<evidence type="ECO:0000259" key="3">
    <source>
        <dbReference type="PROSITE" id="PS50110"/>
    </source>
</evidence>
<dbReference type="Proteomes" id="UP000317155">
    <property type="component" value="Unassembled WGS sequence"/>
</dbReference>
<organism evidence="7 8">
    <name type="scientific">Trichloromonas acetexigens</name>
    <dbReference type="NCBI Taxonomy" id="38815"/>
    <lineage>
        <taxon>Bacteria</taxon>
        <taxon>Pseudomonadati</taxon>
        <taxon>Thermodesulfobacteriota</taxon>
        <taxon>Desulfuromonadia</taxon>
        <taxon>Desulfuromonadales</taxon>
        <taxon>Trichloromonadaceae</taxon>
        <taxon>Trichloromonas</taxon>
    </lineage>
</organism>
<keyword evidence="8" id="KW-1185">Reference proteome</keyword>
<dbReference type="Gene3D" id="3.20.20.450">
    <property type="entry name" value="EAL domain"/>
    <property type="match status" value="1"/>
</dbReference>
<dbReference type="AlphaFoldDB" id="A0A550J5J5"/>
<dbReference type="GO" id="GO:0003824">
    <property type="term" value="F:catalytic activity"/>
    <property type="evidence" value="ECO:0007669"/>
    <property type="project" value="UniProtKB-ARBA"/>
</dbReference>
<dbReference type="InterPro" id="IPR013656">
    <property type="entry name" value="PAS_4"/>
</dbReference>
<dbReference type="Pfam" id="PF08448">
    <property type="entry name" value="PAS_4"/>
    <property type="match status" value="1"/>
</dbReference>
<evidence type="ECO:0000313" key="8">
    <source>
        <dbReference type="Proteomes" id="UP000317155"/>
    </source>
</evidence>
<evidence type="ECO:0000313" key="7">
    <source>
        <dbReference type="EMBL" id="TRO78412.1"/>
    </source>
</evidence>
<dbReference type="InterPro" id="IPR052155">
    <property type="entry name" value="Biofilm_reg_signaling"/>
</dbReference>
<protein>
    <submittedName>
        <fullName evidence="7">EAL domain-containing protein</fullName>
    </submittedName>
</protein>
<dbReference type="InterPro" id="IPR000014">
    <property type="entry name" value="PAS"/>
</dbReference>
<dbReference type="Pfam" id="PF00072">
    <property type="entry name" value="Response_reg"/>
    <property type="match status" value="1"/>
</dbReference>
<dbReference type="PANTHER" id="PTHR44757:SF2">
    <property type="entry name" value="BIOFILM ARCHITECTURE MAINTENANCE PROTEIN MBAA"/>
    <property type="match status" value="1"/>
</dbReference>
<dbReference type="SUPFAM" id="SSF52172">
    <property type="entry name" value="CheY-like"/>
    <property type="match status" value="1"/>
</dbReference>
<dbReference type="SMART" id="SM00091">
    <property type="entry name" value="PAS"/>
    <property type="match status" value="1"/>
</dbReference>
<dbReference type="InterPro" id="IPR000160">
    <property type="entry name" value="GGDEF_dom"/>
</dbReference>
<evidence type="ECO:0000256" key="2">
    <source>
        <dbReference type="SAM" id="MobiDB-lite"/>
    </source>
</evidence>
<dbReference type="OrthoDB" id="9777298at2"/>
<gene>
    <name evidence="7" type="ORF">FL622_16365</name>
</gene>
<dbReference type="Gene3D" id="3.40.50.2300">
    <property type="match status" value="1"/>
</dbReference>
<dbReference type="EMBL" id="VJVV01000018">
    <property type="protein sequence ID" value="TRO78412.1"/>
    <property type="molecule type" value="Genomic_DNA"/>
</dbReference>
<feature type="modified residue" description="4-aspartylphosphate" evidence="1">
    <location>
        <position position="127"/>
    </location>
</feature>
<reference evidence="7 8" key="1">
    <citation type="submission" date="2019-07" db="EMBL/GenBank/DDBJ databases">
        <title>Insights of Desulfuromonas acetexigens electromicrobiology.</title>
        <authorList>
            <person name="Katuri K."/>
            <person name="Sapireddy V."/>
            <person name="Shaw D.R."/>
            <person name="Saikaly P."/>
        </authorList>
    </citation>
    <scope>NUCLEOTIDE SEQUENCE [LARGE SCALE GENOMIC DNA]</scope>
    <source>
        <strain evidence="7 8">2873</strain>
    </source>
</reference>
<dbReference type="InterPro" id="IPR011006">
    <property type="entry name" value="CheY-like_superfamily"/>
</dbReference>
<feature type="domain" description="EAL" evidence="5">
    <location>
        <begin position="513"/>
        <end position="767"/>
    </location>
</feature>
<dbReference type="PANTHER" id="PTHR44757">
    <property type="entry name" value="DIGUANYLATE CYCLASE DGCP"/>
    <property type="match status" value="1"/>
</dbReference>
<evidence type="ECO:0000259" key="4">
    <source>
        <dbReference type="PROSITE" id="PS50112"/>
    </source>
</evidence>
<dbReference type="SUPFAM" id="SSF55785">
    <property type="entry name" value="PYP-like sensor domain (PAS domain)"/>
    <property type="match status" value="1"/>
</dbReference>
<proteinExistence type="predicted"/>
<dbReference type="SUPFAM" id="SSF55073">
    <property type="entry name" value="Nucleotide cyclase"/>
    <property type="match status" value="1"/>
</dbReference>
<dbReference type="InterPro" id="IPR001789">
    <property type="entry name" value="Sig_transdc_resp-reg_receiver"/>
</dbReference>
<dbReference type="CDD" id="cd01948">
    <property type="entry name" value="EAL"/>
    <property type="match status" value="1"/>
</dbReference>
<keyword evidence="1" id="KW-0597">Phosphoprotein</keyword>
<comment type="caution">
    <text evidence="7">The sequence shown here is derived from an EMBL/GenBank/DDBJ whole genome shotgun (WGS) entry which is preliminary data.</text>
</comment>
<dbReference type="SUPFAM" id="SSF141868">
    <property type="entry name" value="EAL domain-like"/>
    <property type="match status" value="1"/>
</dbReference>
<dbReference type="PROSITE" id="PS50883">
    <property type="entry name" value="EAL"/>
    <property type="match status" value="1"/>
</dbReference>
<dbReference type="InterPro" id="IPR035919">
    <property type="entry name" value="EAL_sf"/>
</dbReference>
<dbReference type="InterPro" id="IPR043128">
    <property type="entry name" value="Rev_trsase/Diguanyl_cyclase"/>
</dbReference>
<dbReference type="Pfam" id="PF00990">
    <property type="entry name" value="GGDEF"/>
    <property type="match status" value="1"/>
</dbReference>
<name>A0A550J5J5_9BACT</name>
<feature type="compositionally biased region" description="Low complexity" evidence="2">
    <location>
        <begin position="8"/>
        <end position="20"/>
    </location>
</feature>
<dbReference type="FunFam" id="3.30.70.270:FF:000001">
    <property type="entry name" value="Diguanylate cyclase domain protein"/>
    <property type="match status" value="1"/>
</dbReference>
<accession>A0A550J5J5</accession>
<dbReference type="Pfam" id="PF00563">
    <property type="entry name" value="EAL"/>
    <property type="match status" value="1"/>
</dbReference>
<dbReference type="SMART" id="SM00052">
    <property type="entry name" value="EAL"/>
    <property type="match status" value="1"/>
</dbReference>
<dbReference type="PROSITE" id="PS50887">
    <property type="entry name" value="GGDEF"/>
    <property type="match status" value="1"/>
</dbReference>
<evidence type="ECO:0000256" key="1">
    <source>
        <dbReference type="PROSITE-ProRule" id="PRU00169"/>
    </source>
</evidence>
<dbReference type="Gene3D" id="3.30.70.270">
    <property type="match status" value="1"/>
</dbReference>
<dbReference type="InterPro" id="IPR035965">
    <property type="entry name" value="PAS-like_dom_sf"/>
</dbReference>
<dbReference type="PROSITE" id="PS50112">
    <property type="entry name" value="PAS"/>
    <property type="match status" value="1"/>
</dbReference>
<dbReference type="SMART" id="SM00267">
    <property type="entry name" value="GGDEF"/>
    <property type="match status" value="1"/>
</dbReference>
<evidence type="ECO:0000259" key="6">
    <source>
        <dbReference type="PROSITE" id="PS50887"/>
    </source>
</evidence>
<dbReference type="RefSeq" id="WP_140396601.1">
    <property type="nucleotide sequence ID" value="NZ_FOJJ01000010.1"/>
</dbReference>
<dbReference type="CDD" id="cd01949">
    <property type="entry name" value="GGDEF"/>
    <property type="match status" value="1"/>
</dbReference>
<dbReference type="SMART" id="SM00448">
    <property type="entry name" value="REC"/>
    <property type="match status" value="1"/>
</dbReference>
<dbReference type="InterPro" id="IPR001633">
    <property type="entry name" value="EAL_dom"/>
</dbReference>
<feature type="domain" description="PAS" evidence="4">
    <location>
        <begin position="211"/>
        <end position="281"/>
    </location>
</feature>
<dbReference type="Gene3D" id="3.30.450.20">
    <property type="entry name" value="PAS domain"/>
    <property type="match status" value="1"/>
</dbReference>
<feature type="domain" description="GGDEF" evidence="6">
    <location>
        <begin position="371"/>
        <end position="504"/>
    </location>
</feature>
<feature type="region of interest" description="Disordered" evidence="2">
    <location>
        <begin position="1"/>
        <end position="24"/>
    </location>
</feature>
<dbReference type="InterPro" id="IPR029787">
    <property type="entry name" value="Nucleotide_cyclase"/>
</dbReference>